<organism evidence="2 3">
    <name type="scientific">Pinctada imbricata</name>
    <name type="common">Atlantic pearl-oyster</name>
    <name type="synonym">Pinctada martensii</name>
    <dbReference type="NCBI Taxonomy" id="66713"/>
    <lineage>
        <taxon>Eukaryota</taxon>
        <taxon>Metazoa</taxon>
        <taxon>Spiralia</taxon>
        <taxon>Lophotrochozoa</taxon>
        <taxon>Mollusca</taxon>
        <taxon>Bivalvia</taxon>
        <taxon>Autobranchia</taxon>
        <taxon>Pteriomorphia</taxon>
        <taxon>Pterioida</taxon>
        <taxon>Pterioidea</taxon>
        <taxon>Pteriidae</taxon>
        <taxon>Pinctada</taxon>
    </lineage>
</organism>
<accession>A0AA88XGH6</accession>
<reference evidence="2" key="1">
    <citation type="submission" date="2019-08" db="EMBL/GenBank/DDBJ databases">
        <title>The improved chromosome-level genome for the pearl oyster Pinctada fucata martensii using PacBio sequencing and Hi-C.</title>
        <authorList>
            <person name="Zheng Z."/>
        </authorList>
    </citation>
    <scope>NUCLEOTIDE SEQUENCE</scope>
    <source>
        <strain evidence="2">ZZ-2019</strain>
        <tissue evidence="2">Adductor muscle</tissue>
    </source>
</reference>
<evidence type="ECO:0000313" key="3">
    <source>
        <dbReference type="Proteomes" id="UP001186944"/>
    </source>
</evidence>
<feature type="region of interest" description="Disordered" evidence="1">
    <location>
        <begin position="171"/>
        <end position="202"/>
    </location>
</feature>
<feature type="region of interest" description="Disordered" evidence="1">
    <location>
        <begin position="94"/>
        <end position="158"/>
    </location>
</feature>
<comment type="caution">
    <text evidence="2">The sequence shown here is derived from an EMBL/GenBank/DDBJ whole genome shotgun (WGS) entry which is preliminary data.</text>
</comment>
<dbReference type="AlphaFoldDB" id="A0AA88XGH6"/>
<sequence>MGQVHSCLSVSPTSTKLVWMMHLRMLNAMHGTNAAPDPHSMHKQSGEVKGDGYRCWSWDNDAVEVSAIISDDPMFCNDLMFPWLQVDFAPPVGYKEPERPRKEQDDLTHEEETEMDTEEPGFRAFMGAGNRLDGKKKGTDSTPVQTENTAPKRGIPDYNYKKGTIKFIRTQRTSNTDQIEDKDKNFEAFSGAGQSLRKKGRR</sequence>
<dbReference type="EMBL" id="VSWD01000013">
    <property type="protein sequence ID" value="KAK3084944.1"/>
    <property type="molecule type" value="Genomic_DNA"/>
</dbReference>
<dbReference type="Proteomes" id="UP001186944">
    <property type="component" value="Unassembled WGS sequence"/>
</dbReference>
<gene>
    <name evidence="2" type="ORF">FSP39_021815</name>
</gene>
<feature type="compositionally biased region" description="Acidic residues" evidence="1">
    <location>
        <begin position="108"/>
        <end position="119"/>
    </location>
</feature>
<feature type="compositionally biased region" description="Polar residues" evidence="1">
    <location>
        <begin position="140"/>
        <end position="149"/>
    </location>
</feature>
<keyword evidence="3" id="KW-1185">Reference proteome</keyword>
<proteinExistence type="predicted"/>
<evidence type="ECO:0000313" key="2">
    <source>
        <dbReference type="EMBL" id="KAK3084944.1"/>
    </source>
</evidence>
<protein>
    <submittedName>
        <fullName evidence="2">Uncharacterized protein</fullName>
    </submittedName>
</protein>
<name>A0AA88XGH6_PINIB</name>
<feature type="compositionally biased region" description="Basic and acidic residues" evidence="1">
    <location>
        <begin position="95"/>
        <end position="107"/>
    </location>
</feature>
<evidence type="ECO:0000256" key="1">
    <source>
        <dbReference type="SAM" id="MobiDB-lite"/>
    </source>
</evidence>